<dbReference type="AlphaFoldDB" id="R3K5R7"/>
<comment type="caution">
    <text evidence="1">The sequence shown here is derived from an EMBL/GenBank/DDBJ whole genome shotgun (WGS) entry which is preliminary data.</text>
</comment>
<sequence length="68" mass="8226">MGYDFFKKPIYPKNIRYSENETYYIDCGCGEIARKQYKKNIYLCPTCGQSYTIRNNKYYRATHYIGLR</sequence>
<dbReference type="Proteomes" id="UP000013638">
    <property type="component" value="Unassembled WGS sequence"/>
</dbReference>
<reference evidence="1 2" key="1">
    <citation type="submission" date="2013-02" db="EMBL/GenBank/DDBJ databases">
        <title>The Genome Sequence of Enterococcus faecalis ATCC_6055.</title>
        <authorList>
            <consortium name="The Broad Institute Genome Sequencing Platform"/>
            <consortium name="The Broad Institute Genome Sequencing Center for Infectious Disease"/>
            <person name="Earl A.M."/>
            <person name="Gilmore M.S."/>
            <person name="Lebreton F."/>
            <person name="Walker B."/>
            <person name="Young S.K."/>
            <person name="Zeng Q."/>
            <person name="Gargeya S."/>
            <person name="Fitzgerald M."/>
            <person name="Haas B."/>
            <person name="Abouelleil A."/>
            <person name="Alvarado L."/>
            <person name="Arachchi H.M."/>
            <person name="Berlin A.M."/>
            <person name="Chapman S.B."/>
            <person name="Dewar J."/>
            <person name="Goldberg J."/>
            <person name="Griggs A."/>
            <person name="Gujja S."/>
            <person name="Hansen M."/>
            <person name="Howarth C."/>
            <person name="Imamovic A."/>
            <person name="Larimer J."/>
            <person name="McCowan C."/>
            <person name="Murphy C."/>
            <person name="Neiman D."/>
            <person name="Pearson M."/>
            <person name="Priest M."/>
            <person name="Roberts A."/>
            <person name="Saif S."/>
            <person name="Shea T."/>
            <person name="Sisk P."/>
            <person name="Sykes S."/>
            <person name="Wortman J."/>
            <person name="Nusbaum C."/>
            <person name="Birren B."/>
        </authorList>
    </citation>
    <scope>NUCLEOTIDE SEQUENCE [LARGE SCALE GENOMIC DNA]</scope>
    <source>
        <strain evidence="1 2">ATCC 6055</strain>
    </source>
</reference>
<protein>
    <submittedName>
        <fullName evidence="1">Uncharacterized protein</fullName>
    </submittedName>
</protein>
<dbReference type="HOGENOM" id="CLU_2787368_0_0_9"/>
<evidence type="ECO:0000313" key="1">
    <source>
        <dbReference type="EMBL" id="EOK08831.1"/>
    </source>
</evidence>
<evidence type="ECO:0000313" key="2">
    <source>
        <dbReference type="Proteomes" id="UP000013638"/>
    </source>
</evidence>
<name>R3K5R7_ENTFL</name>
<dbReference type="EMBL" id="ASDZ01000038">
    <property type="protein sequence ID" value="EOK08831.1"/>
    <property type="molecule type" value="Genomic_DNA"/>
</dbReference>
<accession>R3K5R7</accession>
<gene>
    <name evidence="1" type="ORF">WOU_02998</name>
</gene>
<proteinExistence type="predicted"/>
<organism evidence="1 2">
    <name type="scientific">Enterococcus faecalis ATCC 6055</name>
    <dbReference type="NCBI Taxonomy" id="1169311"/>
    <lineage>
        <taxon>Bacteria</taxon>
        <taxon>Bacillati</taxon>
        <taxon>Bacillota</taxon>
        <taxon>Bacilli</taxon>
        <taxon>Lactobacillales</taxon>
        <taxon>Enterococcaceae</taxon>
        <taxon>Enterococcus</taxon>
    </lineage>
</organism>